<dbReference type="OrthoDB" id="3529526at2759"/>
<evidence type="ECO:0000313" key="1">
    <source>
        <dbReference type="EMBL" id="KAA8565442.1"/>
    </source>
</evidence>
<protein>
    <submittedName>
        <fullName evidence="1">Uncharacterized protein</fullName>
    </submittedName>
</protein>
<dbReference type="Proteomes" id="UP000322873">
    <property type="component" value="Unassembled WGS sequence"/>
</dbReference>
<evidence type="ECO:0000313" key="2">
    <source>
        <dbReference type="Proteomes" id="UP000322873"/>
    </source>
</evidence>
<dbReference type="AlphaFoldDB" id="A0A5M9JC44"/>
<gene>
    <name evidence="1" type="ORF">EYC84_009302</name>
</gene>
<name>A0A5M9JC44_MONFR</name>
<keyword evidence="2" id="KW-1185">Reference proteome</keyword>
<sequence>MAQNSAFKSAMFDGKGSSQNLSMPVIPIKVPYELWLGQQSNGVPASVIAAWMLGTDGCFWSENGLRFSTVSLDTFKNGVLFQHACNFGSIETTTKYLRAIGWEVGAPNSAFLAVPRHLPLQALIMFTERHPNFKYCLEAWFGPEVAVPLMTPRVSLLPARVDETLTLVMIWICESDDKAMNEEISSLLGQPLKVVEPDVAAQFNLRPSNVYVAVSEEI</sequence>
<proteinExistence type="predicted"/>
<accession>A0A5M9JC44</accession>
<dbReference type="EMBL" id="VICG01000013">
    <property type="protein sequence ID" value="KAA8565442.1"/>
    <property type="molecule type" value="Genomic_DNA"/>
</dbReference>
<organism evidence="1 2">
    <name type="scientific">Monilinia fructicola</name>
    <name type="common">Brown rot fungus</name>
    <name type="synonym">Ciboria fructicola</name>
    <dbReference type="NCBI Taxonomy" id="38448"/>
    <lineage>
        <taxon>Eukaryota</taxon>
        <taxon>Fungi</taxon>
        <taxon>Dikarya</taxon>
        <taxon>Ascomycota</taxon>
        <taxon>Pezizomycotina</taxon>
        <taxon>Leotiomycetes</taxon>
        <taxon>Helotiales</taxon>
        <taxon>Sclerotiniaceae</taxon>
        <taxon>Monilinia</taxon>
    </lineage>
</organism>
<reference evidence="1 2" key="1">
    <citation type="submission" date="2019-06" db="EMBL/GenBank/DDBJ databases">
        <title>Genome Sequence of the Brown Rot Fungal Pathogen Monilinia fructicola.</title>
        <authorList>
            <person name="De Miccolis Angelini R.M."/>
            <person name="Landi L."/>
            <person name="Abate D."/>
            <person name="Pollastro S."/>
            <person name="Romanazzi G."/>
            <person name="Faretra F."/>
        </authorList>
    </citation>
    <scope>NUCLEOTIDE SEQUENCE [LARGE SCALE GENOMIC DNA]</scope>
    <source>
        <strain evidence="1 2">Mfrc123</strain>
    </source>
</reference>
<comment type="caution">
    <text evidence="1">The sequence shown here is derived from an EMBL/GenBank/DDBJ whole genome shotgun (WGS) entry which is preliminary data.</text>
</comment>
<dbReference type="VEuPathDB" id="FungiDB:MFRU_006g00230"/>